<dbReference type="STRING" id="91360.SAMN05660330_02799"/>
<dbReference type="AlphaFoldDB" id="A0A1H0SS36"/>
<dbReference type="Proteomes" id="UP000199073">
    <property type="component" value="Unassembled WGS sequence"/>
</dbReference>
<dbReference type="EMBL" id="FNJI01000020">
    <property type="protein sequence ID" value="SDP44587.1"/>
    <property type="molecule type" value="Genomic_DNA"/>
</dbReference>
<dbReference type="CDD" id="cd07122">
    <property type="entry name" value="ALDH_F20_ACDH"/>
    <property type="match status" value="1"/>
</dbReference>
<proteinExistence type="predicted"/>
<dbReference type="RefSeq" id="WP_092223870.1">
    <property type="nucleotide sequence ID" value="NZ_FNJI01000020.1"/>
</dbReference>
<dbReference type="OrthoDB" id="9815791at2"/>
<dbReference type="SUPFAM" id="SSF53720">
    <property type="entry name" value="ALDH-like"/>
    <property type="match status" value="1"/>
</dbReference>
<keyword evidence="5" id="KW-1185">Reference proteome</keyword>
<keyword evidence="1" id="KW-0560">Oxidoreductase</keyword>
<evidence type="ECO:0000256" key="1">
    <source>
        <dbReference type="ARBA" id="ARBA00023002"/>
    </source>
</evidence>
<dbReference type="Pfam" id="PF00171">
    <property type="entry name" value="Aldedh"/>
    <property type="match status" value="1"/>
</dbReference>
<evidence type="ECO:0000256" key="2">
    <source>
        <dbReference type="SAM" id="Coils"/>
    </source>
</evidence>
<reference evidence="4 5" key="1">
    <citation type="submission" date="2016-10" db="EMBL/GenBank/DDBJ databases">
        <authorList>
            <person name="de Groot N.N."/>
        </authorList>
    </citation>
    <scope>NUCLEOTIDE SEQUENCE [LARGE SCALE GENOMIC DNA]</scope>
    <source>
        <strain evidence="4 5">DSM 12130</strain>
    </source>
</reference>
<dbReference type="InterPro" id="IPR015590">
    <property type="entry name" value="Aldehyde_DH_dom"/>
</dbReference>
<evidence type="ECO:0000259" key="3">
    <source>
        <dbReference type="Pfam" id="PF00171"/>
    </source>
</evidence>
<feature type="coiled-coil region" evidence="2">
    <location>
        <begin position="6"/>
        <end position="33"/>
    </location>
</feature>
<feature type="domain" description="Aldehyde dehydrogenase" evidence="3">
    <location>
        <begin position="7"/>
        <end position="272"/>
    </location>
</feature>
<keyword evidence="2" id="KW-0175">Coiled coil</keyword>
<protein>
    <submittedName>
        <fullName evidence="4">Sulfoacetaldehyde dehydrogenase</fullName>
    </submittedName>
</protein>
<evidence type="ECO:0000313" key="4">
    <source>
        <dbReference type="EMBL" id="SDP44587.1"/>
    </source>
</evidence>
<dbReference type="InterPro" id="IPR016163">
    <property type="entry name" value="Ald_DH_C"/>
</dbReference>
<evidence type="ECO:0000313" key="5">
    <source>
        <dbReference type="Proteomes" id="UP000199073"/>
    </source>
</evidence>
<dbReference type="GO" id="GO:0016620">
    <property type="term" value="F:oxidoreductase activity, acting on the aldehyde or oxo group of donors, NAD or NADP as acceptor"/>
    <property type="evidence" value="ECO:0007669"/>
    <property type="project" value="InterPro"/>
</dbReference>
<dbReference type="Gene3D" id="3.40.309.10">
    <property type="entry name" value="Aldehyde Dehydrogenase, Chain A, domain 2"/>
    <property type="match status" value="1"/>
</dbReference>
<dbReference type="PANTHER" id="PTHR11699">
    <property type="entry name" value="ALDEHYDE DEHYDROGENASE-RELATED"/>
    <property type="match status" value="1"/>
</dbReference>
<dbReference type="InterPro" id="IPR016161">
    <property type="entry name" value="Ald_DH/histidinol_DH"/>
</dbReference>
<gene>
    <name evidence="4" type="ORF">SAMN05660330_02799</name>
</gene>
<dbReference type="Gene3D" id="3.40.605.10">
    <property type="entry name" value="Aldehyde Dehydrogenase, Chain A, domain 1"/>
    <property type="match status" value="1"/>
</dbReference>
<accession>A0A1H0SS36</accession>
<name>A0A1H0SS36_9BACT</name>
<sequence length="467" mass="51261">MARPITEEEKAYAQELLKRAQKAQKQIENLDQATVDRAIQAVAWATANEKTFTRLAQMGVEESGLGDRAGRPNKRFKIKGVLRDALRQKSVGIVEEIPEKGLVKYAKPVGVVAALVPTTNPALTPPGMGIYALKARNSVVFSPHPRARQTTIETVNVMRRALNNIGLPEDIYVCAERPSIPLAQELMSICDLTIATGGPAMAKSAHSSGKPAYAAGQGNSTMVIDETADIKEAARNTMLSKMSDFGSGCSADGNLIVEQSIYDAFLAQLQEEGGYLVSDEEKEMIEKVYWQDGHRTIDTIACPAAQIAEKAGFPLPGDKKFLIVKEENIGREYPFSTEKLGTLLAIFKYSGFADALEMVRHIYDTQGKGHSCGIYSFNDEHIHQLALTAPVSRMMVRQPQSKANAGSFSNGMPMTSSMGCGVWAGNITNENISLKHYLNYTWVSRPIPEDRPSDEELFGEFYNTETW</sequence>
<dbReference type="InterPro" id="IPR016162">
    <property type="entry name" value="Ald_DH_N"/>
</dbReference>
<organism evidence="4 5">
    <name type="scientific">Desulforhopalus singaporensis</name>
    <dbReference type="NCBI Taxonomy" id="91360"/>
    <lineage>
        <taxon>Bacteria</taxon>
        <taxon>Pseudomonadati</taxon>
        <taxon>Thermodesulfobacteriota</taxon>
        <taxon>Desulfobulbia</taxon>
        <taxon>Desulfobulbales</taxon>
        <taxon>Desulfocapsaceae</taxon>
        <taxon>Desulforhopalus</taxon>
    </lineage>
</organism>